<dbReference type="RefSeq" id="WP_012034885.1">
    <property type="nucleotide sequence ID" value="NC_009464.1"/>
</dbReference>
<comment type="catalytic activity">
    <reaction evidence="9">
        <text>O-phospho-L-threonine + H(+) = (R)-1-aminopropan-2-yl phosphate + CO2</text>
        <dbReference type="Rhea" id="RHEA:11492"/>
        <dbReference type="ChEBI" id="CHEBI:15378"/>
        <dbReference type="ChEBI" id="CHEBI:16526"/>
        <dbReference type="ChEBI" id="CHEBI:58563"/>
        <dbReference type="ChEBI" id="CHEBI:58675"/>
        <dbReference type="EC" id="4.1.1.81"/>
    </reaction>
</comment>
<comment type="cofactor">
    <cofactor evidence="1">
        <name>pyridoxal 5'-phosphate</name>
        <dbReference type="ChEBI" id="CHEBI:597326"/>
    </cofactor>
</comment>
<gene>
    <name evidence="11" type="primary">cobD</name>
    <name evidence="11" type="ORF">RCIX2655</name>
</gene>
<accession>Q0W1P3</accession>
<evidence type="ECO:0000256" key="7">
    <source>
        <dbReference type="ARBA" id="ARBA00023239"/>
    </source>
</evidence>
<dbReference type="InterPro" id="IPR005860">
    <property type="entry name" value="CobD"/>
</dbReference>
<dbReference type="AlphaFoldDB" id="Q0W1P3"/>
<sequence>MFVRKELQQLMPCAHGGRLREIAEQKGLKEKEILDFSVNVNPYLPLDPKEIVSDALSRVAEYPDNRYNQFRESAARFTGVKKENIVPGNGSTEIIRLFAEAAITKGDIIAVPCPTFGEYEQQCRLFGAHMRYVKFSYLLDREYWHLNGSKAVFICNPNNPDGRLLSKEHVLEIVDYCKGKGILTVVDEAFIDLADPCQSVSRLVEKYENLLVMRSLTKCFAIPGFRLGFGIVNSKDAELLNMVRLTWNVDSVAAEVGAHYMDVAGPYLDVSRAYMRRERERLFEGISAIKGLRALPASANYFLLDVGGLGMTATEFTGKMLDQKILVRDCASFKMLGDTYVRLAVRTHEENEQLLKALKTVAESS</sequence>
<dbReference type="OrthoDB" id="39225at2157"/>
<organism evidence="11 12">
    <name type="scientific">Methanocella arvoryzae (strain DSM 22066 / NBRC 105507 / MRE50)</name>
    <dbReference type="NCBI Taxonomy" id="351160"/>
    <lineage>
        <taxon>Archaea</taxon>
        <taxon>Methanobacteriati</taxon>
        <taxon>Methanobacteriota</taxon>
        <taxon>Stenosarchaea group</taxon>
        <taxon>Methanomicrobia</taxon>
        <taxon>Methanocellales</taxon>
        <taxon>Methanocellaceae</taxon>
        <taxon>Methanocella</taxon>
    </lineage>
</organism>
<evidence type="ECO:0000256" key="4">
    <source>
        <dbReference type="ARBA" id="ARBA00012285"/>
    </source>
</evidence>
<keyword evidence="12" id="KW-1185">Reference proteome</keyword>
<dbReference type="SUPFAM" id="SSF53383">
    <property type="entry name" value="PLP-dependent transferases"/>
    <property type="match status" value="1"/>
</dbReference>
<dbReference type="GeneID" id="5145495"/>
<dbReference type="UniPathway" id="UPA00148"/>
<comment type="pathway">
    <text evidence="3">Cofactor biosynthesis; adenosylcobalamin biosynthesis.</text>
</comment>
<evidence type="ECO:0000256" key="2">
    <source>
        <dbReference type="ARBA" id="ARBA00003444"/>
    </source>
</evidence>
<dbReference type="EC" id="4.1.1.81" evidence="4"/>
<dbReference type="eggNOG" id="arCOG04273">
    <property type="taxonomic scope" value="Archaea"/>
</dbReference>
<evidence type="ECO:0000313" key="12">
    <source>
        <dbReference type="Proteomes" id="UP000000663"/>
    </source>
</evidence>
<evidence type="ECO:0000259" key="10">
    <source>
        <dbReference type="Pfam" id="PF00155"/>
    </source>
</evidence>
<dbReference type="InterPro" id="IPR004839">
    <property type="entry name" value="Aminotransferase_I/II_large"/>
</dbReference>
<dbReference type="Gene3D" id="3.40.640.10">
    <property type="entry name" value="Type I PLP-dependent aspartate aminotransferase-like (Major domain)"/>
    <property type="match status" value="1"/>
</dbReference>
<dbReference type="PANTHER" id="PTHR42885:SF1">
    <property type="entry name" value="THREONINE-PHOSPHATE DECARBOXYLASE"/>
    <property type="match status" value="1"/>
</dbReference>
<comment type="function">
    <text evidence="2">Decarboxylates L-threonine-O-3-phosphate to yield (R)-1-amino-2-propanol O-2-phosphate, the precursor for the linkage between the nucleotide loop and the corrin ring in cobalamin.</text>
</comment>
<keyword evidence="5" id="KW-0169">Cobalamin biosynthesis</keyword>
<evidence type="ECO:0000256" key="5">
    <source>
        <dbReference type="ARBA" id="ARBA00022573"/>
    </source>
</evidence>
<keyword evidence="7 11" id="KW-0456">Lyase</keyword>
<dbReference type="EMBL" id="AM114193">
    <property type="protein sequence ID" value="CAJ37700.1"/>
    <property type="molecule type" value="Genomic_DNA"/>
</dbReference>
<reference evidence="11 12" key="1">
    <citation type="journal article" date="2006" name="Science">
        <title>Genome of rice cluster I archaea -- the key methane producers in the rice rhizosphere.</title>
        <authorList>
            <person name="Erkel C."/>
            <person name="Kube M."/>
            <person name="Reinhardt R."/>
            <person name="Liesack W."/>
        </authorList>
    </citation>
    <scope>NUCLEOTIDE SEQUENCE [LARGE SCALE GENOMIC DNA]</scope>
    <source>
        <strain evidence="12">DSM 22066 / NBRC 105507 / MRE50</strain>
    </source>
</reference>
<evidence type="ECO:0000256" key="3">
    <source>
        <dbReference type="ARBA" id="ARBA00004953"/>
    </source>
</evidence>
<dbReference type="GO" id="GO:0009236">
    <property type="term" value="P:cobalamin biosynthetic process"/>
    <property type="evidence" value="ECO:0007669"/>
    <property type="project" value="UniProtKB-UniPathway"/>
</dbReference>
<dbReference type="PANTHER" id="PTHR42885">
    <property type="entry name" value="HISTIDINOL-PHOSPHATE AMINOTRANSFERASE-RELATED"/>
    <property type="match status" value="1"/>
</dbReference>
<dbReference type="InterPro" id="IPR015421">
    <property type="entry name" value="PyrdxlP-dep_Trfase_major"/>
</dbReference>
<dbReference type="KEGG" id="rci:RCIX2655"/>
<dbReference type="PROSITE" id="PS00105">
    <property type="entry name" value="AA_TRANSFER_CLASS_1"/>
    <property type="match status" value="1"/>
</dbReference>
<evidence type="ECO:0000256" key="8">
    <source>
        <dbReference type="ARBA" id="ARBA00029996"/>
    </source>
</evidence>
<evidence type="ECO:0000256" key="9">
    <source>
        <dbReference type="ARBA" id="ARBA00048531"/>
    </source>
</evidence>
<evidence type="ECO:0000313" key="11">
    <source>
        <dbReference type="EMBL" id="CAJ37700.1"/>
    </source>
</evidence>
<dbReference type="NCBIfam" id="TIGR01140">
    <property type="entry name" value="L_thr_O3P_dcar"/>
    <property type="match status" value="1"/>
</dbReference>
<keyword evidence="6" id="KW-0663">Pyridoxal phosphate</keyword>
<protein>
    <recommendedName>
        <fullName evidence="4">threonine-phosphate decarboxylase</fullName>
        <ecNumber evidence="4">4.1.1.81</ecNumber>
    </recommendedName>
    <alternativeName>
        <fullName evidence="8">L-threonine-O-3-phosphate decarboxylase</fullName>
    </alternativeName>
</protein>
<dbReference type="GO" id="GO:0030170">
    <property type="term" value="F:pyridoxal phosphate binding"/>
    <property type="evidence" value="ECO:0007669"/>
    <property type="project" value="InterPro"/>
</dbReference>
<dbReference type="Proteomes" id="UP000000663">
    <property type="component" value="Chromosome"/>
</dbReference>
<dbReference type="CDD" id="cd00609">
    <property type="entry name" value="AAT_like"/>
    <property type="match status" value="1"/>
</dbReference>
<evidence type="ECO:0000256" key="6">
    <source>
        <dbReference type="ARBA" id="ARBA00022898"/>
    </source>
</evidence>
<proteinExistence type="predicted"/>
<evidence type="ECO:0000256" key="1">
    <source>
        <dbReference type="ARBA" id="ARBA00001933"/>
    </source>
</evidence>
<dbReference type="Gene3D" id="3.90.1150.10">
    <property type="entry name" value="Aspartate Aminotransferase, domain 1"/>
    <property type="match status" value="1"/>
</dbReference>
<name>Q0W1P3_METAR</name>
<dbReference type="Pfam" id="PF00155">
    <property type="entry name" value="Aminotran_1_2"/>
    <property type="match status" value="1"/>
</dbReference>
<dbReference type="PATRIC" id="fig|351160.9.peg.582"/>
<dbReference type="GO" id="GO:0048472">
    <property type="term" value="F:threonine-phosphate decarboxylase activity"/>
    <property type="evidence" value="ECO:0007669"/>
    <property type="project" value="UniProtKB-EC"/>
</dbReference>
<feature type="domain" description="Aminotransferase class I/classII large" evidence="10">
    <location>
        <begin position="32"/>
        <end position="358"/>
    </location>
</feature>
<dbReference type="InterPro" id="IPR004838">
    <property type="entry name" value="NHTrfase_class1_PyrdxlP-BS"/>
</dbReference>
<dbReference type="InterPro" id="IPR015424">
    <property type="entry name" value="PyrdxlP-dep_Trfase"/>
</dbReference>
<dbReference type="STRING" id="351160.RCIX2655"/>
<dbReference type="InterPro" id="IPR015422">
    <property type="entry name" value="PyrdxlP-dep_Trfase_small"/>
</dbReference>